<dbReference type="RefSeq" id="WP_117539194.1">
    <property type="nucleotide sequence ID" value="NZ_JAQDRE010000012.1"/>
</dbReference>
<keyword evidence="1" id="KW-0889">Transcription antitermination</keyword>
<evidence type="ECO:0000313" key="5">
    <source>
        <dbReference type="EMBL" id="MTR75425.1"/>
    </source>
</evidence>
<dbReference type="PANTHER" id="PTHR30265:SF4">
    <property type="entry name" value="KOW MOTIF FAMILY PROTEIN, EXPRESSED"/>
    <property type="match status" value="1"/>
</dbReference>
<dbReference type="SUPFAM" id="SSF50104">
    <property type="entry name" value="Translation proteins SH3-like domain"/>
    <property type="match status" value="1"/>
</dbReference>
<dbReference type="InterPro" id="IPR036735">
    <property type="entry name" value="NGN_dom_sf"/>
</dbReference>
<dbReference type="InterPro" id="IPR014722">
    <property type="entry name" value="Rib_uL2_dom2"/>
</dbReference>
<dbReference type="GO" id="GO:0006354">
    <property type="term" value="P:DNA-templated transcription elongation"/>
    <property type="evidence" value="ECO:0007669"/>
    <property type="project" value="InterPro"/>
</dbReference>
<dbReference type="NCBIfam" id="NF033641">
    <property type="entry name" value="antiterm_LoaP"/>
    <property type="match status" value="1"/>
</dbReference>
<gene>
    <name evidence="5" type="primary">loaP</name>
    <name evidence="5" type="ORF">GMD21_01730</name>
</gene>
<evidence type="ECO:0000313" key="6">
    <source>
        <dbReference type="Proteomes" id="UP000448177"/>
    </source>
</evidence>
<dbReference type="Pfam" id="PF02357">
    <property type="entry name" value="NusG"/>
    <property type="match status" value="1"/>
</dbReference>
<accession>A0A844KAF2</accession>
<dbReference type="PANTHER" id="PTHR30265">
    <property type="entry name" value="RHO-INTERACTING TRANSCRIPTION TERMINATION FACTOR NUSG"/>
    <property type="match status" value="1"/>
</dbReference>
<dbReference type="GO" id="GO:0031564">
    <property type="term" value="P:transcription antitermination"/>
    <property type="evidence" value="ECO:0007669"/>
    <property type="project" value="UniProtKB-KW"/>
</dbReference>
<comment type="caution">
    <text evidence="5">The sequence shown here is derived from an EMBL/GenBank/DDBJ whole genome shotgun (WGS) entry which is preliminary data.</text>
</comment>
<evidence type="ECO:0000256" key="3">
    <source>
        <dbReference type="ARBA" id="ARBA00023163"/>
    </source>
</evidence>
<dbReference type="InterPro" id="IPR043425">
    <property type="entry name" value="NusG-like"/>
</dbReference>
<keyword evidence="6" id="KW-1185">Reference proteome</keyword>
<evidence type="ECO:0000256" key="1">
    <source>
        <dbReference type="ARBA" id="ARBA00022814"/>
    </source>
</evidence>
<feature type="domain" description="NusG-like N-terminal" evidence="4">
    <location>
        <begin position="6"/>
        <end position="104"/>
    </location>
</feature>
<dbReference type="SUPFAM" id="SSF82679">
    <property type="entry name" value="N-utilization substance G protein NusG, N-terminal domain"/>
    <property type="match status" value="1"/>
</dbReference>
<keyword evidence="2" id="KW-0805">Transcription regulation</keyword>
<reference evidence="5 6" key="1">
    <citation type="journal article" date="2019" name="Nat. Med.">
        <title>A library of human gut bacterial isolates paired with longitudinal multiomics data enables mechanistic microbiome research.</title>
        <authorList>
            <person name="Poyet M."/>
            <person name="Groussin M."/>
            <person name="Gibbons S.M."/>
            <person name="Avila-Pacheco J."/>
            <person name="Jiang X."/>
            <person name="Kearney S.M."/>
            <person name="Perrotta A.R."/>
            <person name="Berdy B."/>
            <person name="Zhao S."/>
            <person name="Lieberman T.D."/>
            <person name="Swanson P.K."/>
            <person name="Smith M."/>
            <person name="Roesemann S."/>
            <person name="Alexander J.E."/>
            <person name="Rich S.A."/>
            <person name="Livny J."/>
            <person name="Vlamakis H."/>
            <person name="Clish C."/>
            <person name="Bullock K."/>
            <person name="Deik A."/>
            <person name="Scott J."/>
            <person name="Pierce K.A."/>
            <person name="Xavier R.J."/>
            <person name="Alm E.J."/>
        </authorList>
    </citation>
    <scope>NUCLEOTIDE SEQUENCE [LARGE SCALE GENOMIC DNA]</scope>
    <source>
        <strain evidence="5 6">BIOML-A1</strain>
    </source>
</reference>
<dbReference type="InterPro" id="IPR008991">
    <property type="entry name" value="Translation_prot_SH3-like_sf"/>
</dbReference>
<dbReference type="InterPro" id="IPR047663">
    <property type="entry name" value="Transcription_antiterm_LoaP"/>
</dbReference>
<name>A0A844KAF2_9FIRM</name>
<dbReference type="InterPro" id="IPR006645">
    <property type="entry name" value="NGN-like_dom"/>
</dbReference>
<proteinExistence type="predicted"/>
<dbReference type="Proteomes" id="UP000448177">
    <property type="component" value="Unassembled WGS sequence"/>
</dbReference>
<keyword evidence="3" id="KW-0804">Transcription</keyword>
<organism evidence="5 6">
    <name type="scientific">Mediterraneibacter faecis</name>
    <dbReference type="NCBI Taxonomy" id="592978"/>
    <lineage>
        <taxon>Bacteria</taxon>
        <taxon>Bacillati</taxon>
        <taxon>Bacillota</taxon>
        <taxon>Clostridia</taxon>
        <taxon>Lachnospirales</taxon>
        <taxon>Lachnospiraceae</taxon>
        <taxon>Mediterraneibacter</taxon>
    </lineage>
</organism>
<dbReference type="CDD" id="cd06091">
    <property type="entry name" value="KOW_NusG"/>
    <property type="match status" value="1"/>
</dbReference>
<protein>
    <submittedName>
        <fullName evidence="5">Antiterminator LoaP</fullName>
    </submittedName>
</protein>
<sequence>MNKVMWYAVWVRSGQEDRVLELCKTFRHYHPDAYEECFIPTYEKYRKVKGQPTKQLAHLLPGYLFFVSDHPQELQKLLKRIPEFAKTLGDDDGAIPLYQEEVEFLQRYTGDERILKMSEGYLVGSELVVTDGPLKDYQGKVMKIDRHKRTAVLELEFLGRKMKVTVGLEVVRKV</sequence>
<evidence type="ECO:0000259" key="4">
    <source>
        <dbReference type="Pfam" id="PF02357"/>
    </source>
</evidence>
<evidence type="ECO:0000256" key="2">
    <source>
        <dbReference type="ARBA" id="ARBA00023015"/>
    </source>
</evidence>
<dbReference type="Gene3D" id="3.30.70.940">
    <property type="entry name" value="NusG, N-terminal domain"/>
    <property type="match status" value="1"/>
</dbReference>
<dbReference type="EMBL" id="WNAF01000001">
    <property type="protein sequence ID" value="MTR75425.1"/>
    <property type="molecule type" value="Genomic_DNA"/>
</dbReference>
<dbReference type="AlphaFoldDB" id="A0A844KAF2"/>
<dbReference type="Gene3D" id="2.30.30.30">
    <property type="match status" value="1"/>
</dbReference>